<keyword evidence="2" id="KW-1185">Reference proteome</keyword>
<evidence type="ECO:0000313" key="2">
    <source>
        <dbReference type="Proteomes" id="UP000814140"/>
    </source>
</evidence>
<accession>A0ACB8SU80</accession>
<organism evidence="1 2">
    <name type="scientific">Artomyces pyxidatus</name>
    <dbReference type="NCBI Taxonomy" id="48021"/>
    <lineage>
        <taxon>Eukaryota</taxon>
        <taxon>Fungi</taxon>
        <taxon>Dikarya</taxon>
        <taxon>Basidiomycota</taxon>
        <taxon>Agaricomycotina</taxon>
        <taxon>Agaricomycetes</taxon>
        <taxon>Russulales</taxon>
        <taxon>Auriscalpiaceae</taxon>
        <taxon>Artomyces</taxon>
    </lineage>
</organism>
<protein>
    <submittedName>
        <fullName evidence="1">Uncharacterized protein</fullName>
    </submittedName>
</protein>
<reference evidence="1" key="1">
    <citation type="submission" date="2021-03" db="EMBL/GenBank/DDBJ databases">
        <authorList>
            <consortium name="DOE Joint Genome Institute"/>
            <person name="Ahrendt S."/>
            <person name="Looney B.P."/>
            <person name="Miyauchi S."/>
            <person name="Morin E."/>
            <person name="Drula E."/>
            <person name="Courty P.E."/>
            <person name="Chicoki N."/>
            <person name="Fauchery L."/>
            <person name="Kohler A."/>
            <person name="Kuo A."/>
            <person name="Labutti K."/>
            <person name="Pangilinan J."/>
            <person name="Lipzen A."/>
            <person name="Riley R."/>
            <person name="Andreopoulos W."/>
            <person name="He G."/>
            <person name="Johnson J."/>
            <person name="Barry K.W."/>
            <person name="Grigoriev I.V."/>
            <person name="Nagy L."/>
            <person name="Hibbett D."/>
            <person name="Henrissat B."/>
            <person name="Matheny P.B."/>
            <person name="Labbe J."/>
            <person name="Martin F."/>
        </authorList>
    </citation>
    <scope>NUCLEOTIDE SEQUENCE</scope>
    <source>
        <strain evidence="1">HHB10654</strain>
    </source>
</reference>
<dbReference type="Proteomes" id="UP000814140">
    <property type="component" value="Unassembled WGS sequence"/>
</dbReference>
<name>A0ACB8SU80_9AGAM</name>
<dbReference type="EMBL" id="MU277224">
    <property type="protein sequence ID" value="KAI0059737.1"/>
    <property type="molecule type" value="Genomic_DNA"/>
</dbReference>
<reference evidence="1" key="2">
    <citation type="journal article" date="2022" name="New Phytol.">
        <title>Evolutionary transition to the ectomycorrhizal habit in the genomes of a hyperdiverse lineage of mushroom-forming fungi.</title>
        <authorList>
            <person name="Looney B."/>
            <person name="Miyauchi S."/>
            <person name="Morin E."/>
            <person name="Drula E."/>
            <person name="Courty P.E."/>
            <person name="Kohler A."/>
            <person name="Kuo A."/>
            <person name="LaButti K."/>
            <person name="Pangilinan J."/>
            <person name="Lipzen A."/>
            <person name="Riley R."/>
            <person name="Andreopoulos W."/>
            <person name="He G."/>
            <person name="Johnson J."/>
            <person name="Nolan M."/>
            <person name="Tritt A."/>
            <person name="Barry K.W."/>
            <person name="Grigoriev I.V."/>
            <person name="Nagy L.G."/>
            <person name="Hibbett D."/>
            <person name="Henrissat B."/>
            <person name="Matheny P.B."/>
            <person name="Labbe J."/>
            <person name="Martin F.M."/>
        </authorList>
    </citation>
    <scope>NUCLEOTIDE SEQUENCE</scope>
    <source>
        <strain evidence="1">HHB10654</strain>
    </source>
</reference>
<evidence type="ECO:0000313" key="1">
    <source>
        <dbReference type="EMBL" id="KAI0059737.1"/>
    </source>
</evidence>
<comment type="caution">
    <text evidence="1">The sequence shown here is derived from an EMBL/GenBank/DDBJ whole genome shotgun (WGS) entry which is preliminary data.</text>
</comment>
<gene>
    <name evidence="1" type="ORF">BV25DRAFT_1840159</name>
</gene>
<proteinExistence type="predicted"/>
<sequence length="161" mass="17017">MAFRLVETRSDPVLTVLAFQIISLPTSAPLEPPQLNVMGAIIDARRSDMMPSGPTWRDLDSGMAEAQPHEGGGASKNVDPATRGAGGRMAVLRQGKSHRRVTDFCEGVAANDSELSRGRVCTSMDICGSGKDNAASDGTDGTPHYIGIDSTGIHIQRAVRV</sequence>